<dbReference type="GO" id="GO:0006954">
    <property type="term" value="P:inflammatory response"/>
    <property type="evidence" value="ECO:0007669"/>
    <property type="project" value="UniProtKB-KW"/>
</dbReference>
<keyword evidence="14" id="KW-0395">Inflammatory response</keyword>
<dbReference type="Gene3D" id="3.40.50.10140">
    <property type="entry name" value="Toll/interleukin-1 receptor homology (TIR) domain"/>
    <property type="match status" value="1"/>
</dbReference>
<keyword evidence="9" id="KW-0391">Immunity</keyword>
<dbReference type="GO" id="GO:0005768">
    <property type="term" value="C:endosome"/>
    <property type="evidence" value="ECO:0007669"/>
    <property type="project" value="UniProtKB-SubCell"/>
</dbReference>
<reference evidence="19 20" key="1">
    <citation type="submission" date="2024-09" db="EMBL/GenBank/DDBJ databases">
        <title>A chromosome-level genome assembly of Gray's grenadier anchovy, Coilia grayii.</title>
        <authorList>
            <person name="Fu Z."/>
        </authorList>
    </citation>
    <scope>NUCLEOTIDE SEQUENCE [LARGE SCALE GENOMIC DNA]</scope>
    <source>
        <strain evidence="19">G4</strain>
        <tissue evidence="19">Muscle</tissue>
    </source>
</reference>
<evidence type="ECO:0000256" key="10">
    <source>
        <dbReference type="ARBA" id="ARBA00022989"/>
    </source>
</evidence>
<evidence type="ECO:0000256" key="5">
    <source>
        <dbReference type="ARBA" id="ARBA00022692"/>
    </source>
</evidence>
<dbReference type="FunFam" id="3.40.50.10140:FF:000003">
    <property type="entry name" value="Toll-like receptor 7"/>
    <property type="match status" value="1"/>
</dbReference>
<keyword evidence="6 17" id="KW-0732">Signal</keyword>
<dbReference type="SMART" id="SM00365">
    <property type="entry name" value="LRR_SD22"/>
    <property type="match status" value="7"/>
</dbReference>
<evidence type="ECO:0000256" key="2">
    <source>
        <dbReference type="ARBA" id="ARBA00009634"/>
    </source>
</evidence>
<organism evidence="19 20">
    <name type="scientific">Coilia grayii</name>
    <name type="common">Gray's grenadier anchovy</name>
    <dbReference type="NCBI Taxonomy" id="363190"/>
    <lineage>
        <taxon>Eukaryota</taxon>
        <taxon>Metazoa</taxon>
        <taxon>Chordata</taxon>
        <taxon>Craniata</taxon>
        <taxon>Vertebrata</taxon>
        <taxon>Euteleostomi</taxon>
        <taxon>Actinopterygii</taxon>
        <taxon>Neopterygii</taxon>
        <taxon>Teleostei</taxon>
        <taxon>Clupei</taxon>
        <taxon>Clupeiformes</taxon>
        <taxon>Clupeoidei</taxon>
        <taxon>Engraulidae</taxon>
        <taxon>Coilinae</taxon>
        <taxon>Coilia</taxon>
    </lineage>
</organism>
<dbReference type="EMBL" id="JBHFQA010000001">
    <property type="protein sequence ID" value="KAL2103570.1"/>
    <property type="molecule type" value="Genomic_DNA"/>
</dbReference>
<evidence type="ECO:0000256" key="15">
    <source>
        <dbReference type="ARBA" id="ARBA00046288"/>
    </source>
</evidence>
<keyword evidence="20" id="KW-1185">Reference proteome</keyword>
<gene>
    <name evidence="19" type="ORF">ACEWY4_000438</name>
</gene>
<sequence length="1053" mass="120358">MMENLLIPLLICHLVPAVVGIYPRFFPCDSDLHSVDCMGREFTAVPPIKSEIVLSLNLNHNKISYVGSDAFSGVPNLINLTIMWNCAPGRYKDLGIPLCSLEIDNHAFVGLKNLMTLGLSGNSLNSIPGLPENLQILNLEYNNLFNLSRPLGTPSLKRLMLTKNCFYANPCNQTFVINQEVLEELTTLEVLLLGFNNISKVPEGLPRSLTHLDLRENKIKVIHPKAFANLTNLAILNLAWNCQRCDHAAEPCFPCPHSEPLMLYSDNFLHQSHSLRNLSLRGNSLRTIPPGLFAPLYRLKYLDLSDNLLAYTISNGTFYRDLGNVTYLNLMYNYEPLRSFENLVLSPFLINMSHLESLSLNGYFFHSFSPASMEILARLSNLRYLDLRSNFISSCNMSAFKNFKRLRKLVLSQNLLDFIPLCKPKQAEQLSDAEGHRAIWVSRENRQNEDHSGFEDHFEFKPLLKNALHERMWPNLTMHDFYKILCSRQLSYDLSYNNILTINASVFIGMEKVVCLDMSFNYMSFKPNGQQFSSLRKLVYFNLASNRVDLYFRESFQELQGTLRALDLSSNAFSFLMMGIGHNFSFLQNLTSLEALSLDNNQIGYRVSNLMSTSLRYLYFAGNRLDIMWGSSDQYIDFFQRLTNLVHLDISSNQLRSVLPEALVQLPRSLQFLRVDSNQLNFFPWDNVTALPELRYLNLSGNYLARLPDNVVNFGRNFTGLDLSRNQIAALPKDFFSQMTALVLLMLNHNQLKVLDVASLPAPLRNGSALRELTLHANPFTCSCATSWFVEYLHTTNITIPHLTTTVHCGFPESLQGVNILTIDTRSCQEIFGGISFLSSFLLTVVLTVFPLLKRLYGWDLWYCLQVLWAGHKGYSQFRGSSATLHHEHDAFVVFDTRSQAVRDWIYNELVDNIENKGKCRFKLCLEERDWVPGVSCIENLHNAVHNSRKTVFVLTNLGARYQVSGVIRQAFLLVQQRLLDEKVDVAVLVLLDPLFHKFKYLQMRKRLCRKSVISWPGNPLAQPVFWNQLRAALASDNVHYYDKKVTGSFLTD</sequence>
<proteinExistence type="inferred from homology"/>
<keyword evidence="4" id="KW-0433">Leucine-rich repeat</keyword>
<dbReference type="Pfam" id="PF01582">
    <property type="entry name" value="TIR"/>
    <property type="match status" value="1"/>
</dbReference>
<comment type="caution">
    <text evidence="19">The sequence shown here is derived from an EMBL/GenBank/DDBJ whole genome shotgun (WGS) entry which is preliminary data.</text>
</comment>
<dbReference type="Gene3D" id="3.80.10.10">
    <property type="entry name" value="Ribonuclease Inhibitor"/>
    <property type="match status" value="1"/>
</dbReference>
<dbReference type="Pfam" id="PF13855">
    <property type="entry name" value="LRR_8"/>
    <property type="match status" value="4"/>
</dbReference>
<dbReference type="InterPro" id="IPR001611">
    <property type="entry name" value="Leu-rich_rpt"/>
</dbReference>
<dbReference type="InterPro" id="IPR000483">
    <property type="entry name" value="Cys-rich_flank_reg_C"/>
</dbReference>
<dbReference type="AlphaFoldDB" id="A0ABD1KWM8"/>
<dbReference type="SUPFAM" id="SSF52200">
    <property type="entry name" value="Toll/Interleukin receptor TIR domain"/>
    <property type="match status" value="1"/>
</dbReference>
<keyword evidence="7" id="KW-0677">Repeat</keyword>
<evidence type="ECO:0000313" key="20">
    <source>
        <dbReference type="Proteomes" id="UP001591681"/>
    </source>
</evidence>
<dbReference type="SUPFAM" id="SSF52058">
    <property type="entry name" value="L domain-like"/>
    <property type="match status" value="2"/>
</dbReference>
<accession>A0ABD1KWM8</accession>
<dbReference type="GO" id="GO:0045087">
    <property type="term" value="P:innate immune response"/>
    <property type="evidence" value="ECO:0007669"/>
    <property type="project" value="UniProtKB-KW"/>
</dbReference>
<dbReference type="PANTHER" id="PTHR47410:SF4">
    <property type="entry name" value="TOLL-LIKE RECEPTOR 9"/>
    <property type="match status" value="1"/>
</dbReference>
<evidence type="ECO:0000256" key="16">
    <source>
        <dbReference type="SAM" id="Phobius"/>
    </source>
</evidence>
<evidence type="ECO:0000256" key="1">
    <source>
        <dbReference type="ARBA" id="ARBA00004177"/>
    </source>
</evidence>
<dbReference type="PANTHER" id="PTHR47410">
    <property type="entry name" value="TOLL-LIKE RECEPTOR 7-RELATED"/>
    <property type="match status" value="1"/>
</dbReference>
<dbReference type="InterPro" id="IPR003591">
    <property type="entry name" value="Leu-rich_rpt_typical-subtyp"/>
</dbReference>
<keyword evidence="12" id="KW-0675">Receptor</keyword>
<keyword evidence="10 16" id="KW-1133">Transmembrane helix</keyword>
<evidence type="ECO:0000256" key="12">
    <source>
        <dbReference type="ARBA" id="ARBA00023170"/>
    </source>
</evidence>
<evidence type="ECO:0000256" key="17">
    <source>
        <dbReference type="SAM" id="SignalP"/>
    </source>
</evidence>
<keyword evidence="5 16" id="KW-0812">Transmembrane</keyword>
<dbReference type="PROSITE" id="PS51450">
    <property type="entry name" value="LRR"/>
    <property type="match status" value="3"/>
</dbReference>
<name>A0ABD1KWM8_9TELE</name>
<keyword evidence="3" id="KW-0399">Innate immunity</keyword>
<dbReference type="GO" id="GO:0002218">
    <property type="term" value="P:activation of innate immune response"/>
    <property type="evidence" value="ECO:0007669"/>
    <property type="project" value="UniProtKB-ARBA"/>
</dbReference>
<feature type="signal peptide" evidence="17">
    <location>
        <begin position="1"/>
        <end position="20"/>
    </location>
</feature>
<evidence type="ECO:0000256" key="11">
    <source>
        <dbReference type="ARBA" id="ARBA00023136"/>
    </source>
</evidence>
<dbReference type="InterPro" id="IPR035897">
    <property type="entry name" value="Toll_tir_struct_dom_sf"/>
</dbReference>
<feature type="domain" description="TIR" evidence="18">
    <location>
        <begin position="887"/>
        <end position="1034"/>
    </location>
</feature>
<evidence type="ECO:0000313" key="19">
    <source>
        <dbReference type="EMBL" id="KAL2103570.1"/>
    </source>
</evidence>
<evidence type="ECO:0000256" key="8">
    <source>
        <dbReference type="ARBA" id="ARBA00022753"/>
    </source>
</evidence>
<keyword evidence="11 16" id="KW-0472">Membrane</keyword>
<comment type="subcellular location">
    <subcellularLocation>
        <location evidence="15">Endomembrane system</location>
        <topology evidence="15">Single-pass type I membrane protein</topology>
    </subcellularLocation>
    <subcellularLocation>
        <location evidence="1">Endosome</location>
    </subcellularLocation>
</comment>
<evidence type="ECO:0000259" key="18">
    <source>
        <dbReference type="PROSITE" id="PS50104"/>
    </source>
</evidence>
<evidence type="ECO:0000256" key="13">
    <source>
        <dbReference type="ARBA" id="ARBA00023180"/>
    </source>
</evidence>
<dbReference type="SMART" id="SM00255">
    <property type="entry name" value="TIR"/>
    <property type="match status" value="1"/>
</dbReference>
<dbReference type="SMART" id="SM00369">
    <property type="entry name" value="LRR_TYP"/>
    <property type="match status" value="13"/>
</dbReference>
<dbReference type="PROSITE" id="PS50104">
    <property type="entry name" value="TIR"/>
    <property type="match status" value="1"/>
</dbReference>
<dbReference type="InterPro" id="IPR000157">
    <property type="entry name" value="TIR_dom"/>
</dbReference>
<evidence type="ECO:0000256" key="3">
    <source>
        <dbReference type="ARBA" id="ARBA00022588"/>
    </source>
</evidence>
<dbReference type="GO" id="GO:1902533">
    <property type="term" value="P:positive regulation of intracellular signal transduction"/>
    <property type="evidence" value="ECO:0007669"/>
    <property type="project" value="UniProtKB-ARBA"/>
</dbReference>
<comment type="similarity">
    <text evidence="2">Belongs to the Toll-like receptor family.</text>
</comment>
<evidence type="ECO:0000256" key="4">
    <source>
        <dbReference type="ARBA" id="ARBA00022614"/>
    </source>
</evidence>
<dbReference type="Proteomes" id="UP001591681">
    <property type="component" value="Unassembled WGS sequence"/>
</dbReference>
<dbReference type="InterPro" id="IPR032675">
    <property type="entry name" value="LRR_dom_sf"/>
</dbReference>
<evidence type="ECO:0000256" key="9">
    <source>
        <dbReference type="ARBA" id="ARBA00022859"/>
    </source>
</evidence>
<protein>
    <recommendedName>
        <fullName evidence="18">TIR domain-containing protein</fullName>
    </recommendedName>
</protein>
<keyword evidence="13" id="KW-0325">Glycoprotein</keyword>
<feature type="chain" id="PRO_5044884420" description="TIR domain-containing protein" evidence="17">
    <location>
        <begin position="21"/>
        <end position="1053"/>
    </location>
</feature>
<dbReference type="SMART" id="SM00364">
    <property type="entry name" value="LRR_BAC"/>
    <property type="match status" value="6"/>
</dbReference>
<evidence type="ECO:0000256" key="7">
    <source>
        <dbReference type="ARBA" id="ARBA00022737"/>
    </source>
</evidence>
<dbReference type="SMART" id="SM00082">
    <property type="entry name" value="LRRCT"/>
    <property type="match status" value="1"/>
</dbReference>
<evidence type="ECO:0000256" key="14">
    <source>
        <dbReference type="ARBA" id="ARBA00023198"/>
    </source>
</evidence>
<keyword evidence="8" id="KW-0967">Endosome</keyword>
<evidence type="ECO:0000256" key="6">
    <source>
        <dbReference type="ARBA" id="ARBA00022729"/>
    </source>
</evidence>
<feature type="transmembrane region" description="Helical" evidence="16">
    <location>
        <begin position="831"/>
        <end position="853"/>
    </location>
</feature>